<comment type="subcellular location">
    <subcellularLocation>
        <location evidence="1">Bacterial flagellum</location>
    </subcellularLocation>
    <subcellularLocation>
        <location evidence="2">Secreted</location>
    </subcellularLocation>
</comment>
<keyword evidence="6" id="KW-0975">Bacterial flagellum</keyword>
<keyword evidence="7" id="KW-0732">Signal</keyword>
<keyword evidence="5" id="KW-0964">Secreted</keyword>
<feature type="chain" id="PRO_5045290321" description="Flagellar hook-associated protein 1" evidence="7">
    <location>
        <begin position="21"/>
        <end position="626"/>
    </location>
</feature>
<evidence type="ECO:0000313" key="12">
    <source>
        <dbReference type="EMBL" id="MDN8667904.1"/>
    </source>
</evidence>
<evidence type="ECO:0000256" key="6">
    <source>
        <dbReference type="ARBA" id="ARBA00023143"/>
    </source>
</evidence>
<comment type="caution">
    <text evidence="12">The sequence shown here is derived from an EMBL/GenBank/DDBJ whole genome shotgun (WGS) entry which is preliminary data.</text>
</comment>
<dbReference type="InterPro" id="IPR053927">
    <property type="entry name" value="FlgK_helical"/>
</dbReference>
<sequence length="626" mass="63863">MSSVLSTGTSALLAFQRALATTSHNVANLNTPGYSRQKVDFATATPQNYGYGDVGNGTRIVDIRRAADQLAISRLLDSGGELARLKQLSGMADRVNALFSDAATNVAGVWSSFFDTVSGLSSNAAGTADRQNMLDGAKALANRFSQLNTHLNNLNGEVNNGLMAGATEVNRLASEIAQINGAIGTNIANAAPDLLDRRDQLISQLVGYTGGTAVIQDGGIMNVYTAGGQALVVGTTASKVTTVADPYQPERLQLALQTQGGTITLDPKAVGGQIGGLLEFRDTVLTPAQAELGKLAVGLAETFNSTHRQGVDLYGQMGGDFFNIGTPRVTGNAGNTGTGAITASYGDLGKLEAQNIVLKFDGSNWAASRADTGASVPLTGTGTAADPLIINGVKLVVGGSPAANDRFLLQPTAGVAGSLEMAITDPSRIAAAAAIKGAAALANTGTGKLSGVTVTDAANANLRNPAAIVFTSATTYTIDGGPPQTYTPGQTISANGWSFVLDGVPKNGDTFNITPTPAGSSDNSNATKLSKVESAKAFNAGTVTLGGALGGLTTQVGAAARSAEYSLGAQQVIADQAQAARDEVSGVNLDEEAADMLRLQQAYQAASQLISTADSMFQTILGAVRR</sequence>
<dbReference type="InterPro" id="IPR010930">
    <property type="entry name" value="Flg_bb/hook_C_dom"/>
</dbReference>
<dbReference type="RefSeq" id="WP_099842440.1">
    <property type="nucleotide sequence ID" value="NZ_CBCSJV010000055.1"/>
</dbReference>
<evidence type="ECO:0000259" key="11">
    <source>
        <dbReference type="Pfam" id="PF22638"/>
    </source>
</evidence>
<dbReference type="Pfam" id="PF22638">
    <property type="entry name" value="FlgK_D1"/>
    <property type="match status" value="1"/>
</dbReference>
<proteinExistence type="inferred from homology"/>
<protein>
    <recommendedName>
        <fullName evidence="4">Flagellar hook-associated protein 1</fullName>
    </recommendedName>
</protein>
<evidence type="ECO:0000256" key="7">
    <source>
        <dbReference type="SAM" id="SignalP"/>
    </source>
</evidence>
<dbReference type="InterPro" id="IPR049119">
    <property type="entry name" value="FlgK_D2-like"/>
</dbReference>
<dbReference type="PRINTS" id="PR01005">
    <property type="entry name" value="FLGHOOKAP1"/>
</dbReference>
<evidence type="ECO:0000313" key="13">
    <source>
        <dbReference type="Proteomes" id="UP001174315"/>
    </source>
</evidence>
<keyword evidence="12" id="KW-0282">Flagellum</keyword>
<dbReference type="Pfam" id="PF06429">
    <property type="entry name" value="Flg_bbr_C"/>
    <property type="match status" value="1"/>
</dbReference>
<reference evidence="12" key="1">
    <citation type="submission" date="2023-07" db="EMBL/GenBank/DDBJ databases">
        <title>Stenotrophomonas isolates from soil.</title>
        <authorList>
            <person name="Sharma V."/>
            <person name="Zur-Pinska J."/>
            <person name="Hay A.G."/>
        </authorList>
    </citation>
    <scope>NUCLEOTIDE SEQUENCE</scope>
    <source>
        <strain evidence="12">C2</strain>
    </source>
</reference>
<evidence type="ECO:0000256" key="2">
    <source>
        <dbReference type="ARBA" id="ARBA00004613"/>
    </source>
</evidence>
<evidence type="ECO:0000256" key="1">
    <source>
        <dbReference type="ARBA" id="ARBA00004365"/>
    </source>
</evidence>
<feature type="domain" description="Flagellar hook-associated protein 1 D2-like" evidence="10">
    <location>
        <begin position="332"/>
        <end position="411"/>
    </location>
</feature>
<dbReference type="PANTHER" id="PTHR30033:SF1">
    <property type="entry name" value="FLAGELLAR HOOK-ASSOCIATED PROTEIN 1"/>
    <property type="match status" value="1"/>
</dbReference>
<dbReference type="Pfam" id="PF00460">
    <property type="entry name" value="Flg_bb_rod"/>
    <property type="match status" value="1"/>
</dbReference>
<organism evidence="12 13">
    <name type="scientific">Stenotrophomonas indicatrix</name>
    <dbReference type="NCBI Taxonomy" id="2045451"/>
    <lineage>
        <taxon>Bacteria</taxon>
        <taxon>Pseudomonadati</taxon>
        <taxon>Pseudomonadota</taxon>
        <taxon>Gammaproteobacteria</taxon>
        <taxon>Lysobacterales</taxon>
        <taxon>Lysobacteraceae</taxon>
        <taxon>Stenotrophomonas</taxon>
    </lineage>
</organism>
<evidence type="ECO:0000256" key="3">
    <source>
        <dbReference type="ARBA" id="ARBA00009677"/>
    </source>
</evidence>
<feature type="domain" description="Flagellar basal body rod protein N-terminal" evidence="8">
    <location>
        <begin position="5"/>
        <end position="34"/>
    </location>
</feature>
<keyword evidence="12" id="KW-0969">Cilium</keyword>
<evidence type="ECO:0000259" key="10">
    <source>
        <dbReference type="Pfam" id="PF21158"/>
    </source>
</evidence>
<dbReference type="SUPFAM" id="SSF64518">
    <property type="entry name" value="Phase 1 flagellin"/>
    <property type="match status" value="2"/>
</dbReference>
<evidence type="ECO:0000256" key="4">
    <source>
        <dbReference type="ARBA" id="ARBA00016244"/>
    </source>
</evidence>
<dbReference type="Proteomes" id="UP001174315">
    <property type="component" value="Unassembled WGS sequence"/>
</dbReference>
<comment type="similarity">
    <text evidence="3">Belongs to the flagella basal body rod proteins family.</text>
</comment>
<evidence type="ECO:0000256" key="5">
    <source>
        <dbReference type="ARBA" id="ARBA00022525"/>
    </source>
</evidence>
<feature type="domain" description="Flagellar hook-associated protein FlgK helical" evidence="11">
    <location>
        <begin position="93"/>
        <end position="322"/>
    </location>
</feature>
<name>A0ABT8Q9B5_9GAMM</name>
<evidence type="ECO:0000259" key="8">
    <source>
        <dbReference type="Pfam" id="PF00460"/>
    </source>
</evidence>
<keyword evidence="12" id="KW-0966">Cell projection</keyword>
<evidence type="ECO:0000259" key="9">
    <source>
        <dbReference type="Pfam" id="PF06429"/>
    </source>
</evidence>
<keyword evidence="13" id="KW-1185">Reference proteome</keyword>
<dbReference type="InterPro" id="IPR001444">
    <property type="entry name" value="Flag_bb_rod_N"/>
</dbReference>
<feature type="signal peptide" evidence="7">
    <location>
        <begin position="1"/>
        <end position="20"/>
    </location>
</feature>
<feature type="domain" description="Flagellar basal-body/hook protein C-terminal" evidence="9">
    <location>
        <begin position="583"/>
        <end position="621"/>
    </location>
</feature>
<accession>A0ABT8Q9B5</accession>
<dbReference type="NCBIfam" id="TIGR02492">
    <property type="entry name" value="flgK_ends"/>
    <property type="match status" value="1"/>
</dbReference>
<dbReference type="Pfam" id="PF21158">
    <property type="entry name" value="flgK_1st_1"/>
    <property type="match status" value="1"/>
</dbReference>
<dbReference type="PANTHER" id="PTHR30033">
    <property type="entry name" value="FLAGELLAR HOOK-ASSOCIATED PROTEIN 1"/>
    <property type="match status" value="1"/>
</dbReference>
<dbReference type="InterPro" id="IPR002371">
    <property type="entry name" value="FlgK"/>
</dbReference>
<dbReference type="EMBL" id="JAUKNN010000001">
    <property type="protein sequence ID" value="MDN8667904.1"/>
    <property type="molecule type" value="Genomic_DNA"/>
</dbReference>
<gene>
    <name evidence="12" type="primary">flgK</name>
    <name evidence="12" type="ORF">Q0S36_00970</name>
</gene>